<organism evidence="1 2">
    <name type="scientific">Roseobacter cerasinus</name>
    <dbReference type="NCBI Taxonomy" id="2602289"/>
    <lineage>
        <taxon>Bacteria</taxon>
        <taxon>Pseudomonadati</taxon>
        <taxon>Pseudomonadota</taxon>
        <taxon>Alphaproteobacteria</taxon>
        <taxon>Rhodobacterales</taxon>
        <taxon>Roseobacteraceae</taxon>
        <taxon>Roseobacter</taxon>
    </lineage>
</organism>
<name>A0A640VP86_9RHOB</name>
<keyword evidence="2" id="KW-1185">Reference proteome</keyword>
<comment type="caution">
    <text evidence="1">The sequence shown here is derived from an EMBL/GenBank/DDBJ whole genome shotgun (WGS) entry which is preliminary data.</text>
</comment>
<accession>A0A640VP86</accession>
<dbReference type="AlphaFoldDB" id="A0A640VP86"/>
<dbReference type="Proteomes" id="UP000436522">
    <property type="component" value="Unassembled WGS sequence"/>
</dbReference>
<gene>
    <name evidence="1" type="ORF">So717_04480</name>
</gene>
<proteinExistence type="predicted"/>
<sequence>MQLGLLPEALRLTKAAPLLNRTLAMACGSWFEAIPFGANGCDEGFPLWLGDRD</sequence>
<dbReference type="EMBL" id="BLIV01000001">
    <property type="protein sequence ID" value="GFE48695.1"/>
    <property type="molecule type" value="Genomic_DNA"/>
</dbReference>
<evidence type="ECO:0000313" key="1">
    <source>
        <dbReference type="EMBL" id="GFE48695.1"/>
    </source>
</evidence>
<evidence type="ECO:0000313" key="2">
    <source>
        <dbReference type="Proteomes" id="UP000436522"/>
    </source>
</evidence>
<protein>
    <submittedName>
        <fullName evidence="1">Uncharacterized protein</fullName>
    </submittedName>
</protein>
<reference evidence="1 2" key="1">
    <citation type="submission" date="2019-12" db="EMBL/GenBank/DDBJ databases">
        <title>Roseobacter cerasinus sp. nov., isolated from seawater around aquaculture.</title>
        <authorList>
            <person name="Muramatsu S."/>
            <person name="Takabe Y."/>
            <person name="Mori K."/>
            <person name="Takaichi S."/>
            <person name="Hanada S."/>
        </authorList>
    </citation>
    <scope>NUCLEOTIDE SEQUENCE [LARGE SCALE GENOMIC DNA]</scope>
    <source>
        <strain evidence="1 2">AI77</strain>
    </source>
</reference>